<gene>
    <name evidence="3" type="ORF">FUG_LOCUS562540</name>
    <name evidence="2" type="ORF">MDCFG202_LOCUS185386</name>
</gene>
<dbReference type="EMBL" id="CAJPIJ010000112">
    <property type="protein sequence ID" value="CAG1979342.1"/>
    <property type="molecule type" value="Genomic_DNA"/>
</dbReference>
<reference evidence="2" key="2">
    <citation type="submission" date="2021-03" db="EMBL/GenBank/DDBJ databases">
        <authorList>
            <person name="Alouane T."/>
            <person name="Langin T."/>
            <person name="Bonhomme L."/>
        </authorList>
    </citation>
    <scope>NUCLEOTIDE SEQUENCE</scope>
    <source>
        <strain evidence="2">MDC_Fg202</strain>
    </source>
</reference>
<proteinExistence type="predicted"/>
<organism evidence="2 4">
    <name type="scientific">Gibberella zeae</name>
    <name type="common">Wheat head blight fungus</name>
    <name type="synonym">Fusarium graminearum</name>
    <dbReference type="NCBI Taxonomy" id="5518"/>
    <lineage>
        <taxon>Eukaryota</taxon>
        <taxon>Fungi</taxon>
        <taxon>Dikarya</taxon>
        <taxon>Ascomycota</taxon>
        <taxon>Pezizomycotina</taxon>
        <taxon>Sordariomycetes</taxon>
        <taxon>Hypocreomycetidae</taxon>
        <taxon>Hypocreales</taxon>
        <taxon>Nectriaceae</taxon>
        <taxon>Fusarium</taxon>
    </lineage>
</organism>
<accession>A0A4V6J7Z1</accession>
<evidence type="ECO:0000256" key="1">
    <source>
        <dbReference type="SAM" id="MobiDB-lite"/>
    </source>
</evidence>
<sequence length="73" mass="8113">MIIHGGSVVKVTETEEAKEGCNRGMNQEKRRDEEGISCGGGVDDHPPETTKAEDLTKRHLARPWRSCFLCAMI</sequence>
<feature type="region of interest" description="Disordered" evidence="1">
    <location>
        <begin position="15"/>
        <end position="53"/>
    </location>
</feature>
<name>A0A4V6J7Z1_GIBZA</name>
<dbReference type="AlphaFoldDB" id="A0A4V6J7Z1"/>
<evidence type="ECO:0000313" key="4">
    <source>
        <dbReference type="Proteomes" id="UP000746612"/>
    </source>
</evidence>
<dbReference type="EMBL" id="CAAKMV010000196">
    <property type="protein sequence ID" value="VIO64395.1"/>
    <property type="molecule type" value="Genomic_DNA"/>
</dbReference>
<evidence type="ECO:0000313" key="3">
    <source>
        <dbReference type="EMBL" id="VIO64395.1"/>
    </source>
</evidence>
<evidence type="ECO:0000313" key="2">
    <source>
        <dbReference type="EMBL" id="CAG1979342.1"/>
    </source>
</evidence>
<feature type="compositionally biased region" description="Basic and acidic residues" evidence="1">
    <location>
        <begin position="42"/>
        <end position="53"/>
    </location>
</feature>
<feature type="compositionally biased region" description="Basic and acidic residues" evidence="1">
    <location>
        <begin position="15"/>
        <end position="34"/>
    </location>
</feature>
<protein>
    <submittedName>
        <fullName evidence="2">Uncharacterized protein</fullName>
    </submittedName>
</protein>
<dbReference type="Proteomes" id="UP000746612">
    <property type="component" value="Unassembled WGS sequence"/>
</dbReference>
<reference evidence="3" key="1">
    <citation type="submission" date="2019-04" db="EMBL/GenBank/DDBJ databases">
        <authorList>
            <person name="Melise S."/>
            <person name="Noan J."/>
            <person name="Okalmin O."/>
        </authorList>
    </citation>
    <scope>NUCLEOTIDE SEQUENCE</scope>
    <source>
        <strain evidence="3">FN9</strain>
    </source>
</reference>